<dbReference type="Gene3D" id="3.40.190.10">
    <property type="entry name" value="Periplasmic binding protein-like II"/>
    <property type="match status" value="1"/>
</dbReference>
<dbReference type="PIRSF" id="PIRSF017082">
    <property type="entry name" value="YflP"/>
    <property type="match status" value="1"/>
</dbReference>
<organism evidence="3 4">
    <name type="scientific">Pigmentiphaga soli</name>
    <dbReference type="NCBI Taxonomy" id="1007095"/>
    <lineage>
        <taxon>Bacteria</taxon>
        <taxon>Pseudomonadati</taxon>
        <taxon>Pseudomonadota</taxon>
        <taxon>Betaproteobacteria</taxon>
        <taxon>Burkholderiales</taxon>
        <taxon>Alcaligenaceae</taxon>
        <taxon>Pigmentiphaga</taxon>
    </lineage>
</organism>
<dbReference type="RefSeq" id="WP_345249583.1">
    <property type="nucleotide sequence ID" value="NZ_BAABFO010000010.1"/>
</dbReference>
<reference evidence="4" key="1">
    <citation type="journal article" date="2019" name="Int. J. Syst. Evol. Microbiol.">
        <title>The Global Catalogue of Microorganisms (GCM) 10K type strain sequencing project: providing services to taxonomists for standard genome sequencing and annotation.</title>
        <authorList>
            <consortium name="The Broad Institute Genomics Platform"/>
            <consortium name="The Broad Institute Genome Sequencing Center for Infectious Disease"/>
            <person name="Wu L."/>
            <person name="Ma J."/>
        </authorList>
    </citation>
    <scope>NUCLEOTIDE SEQUENCE [LARGE SCALE GENOMIC DNA]</scope>
    <source>
        <strain evidence="4">JCM 17666</strain>
    </source>
</reference>
<dbReference type="InterPro" id="IPR042100">
    <property type="entry name" value="Bug_dom1"/>
</dbReference>
<dbReference type="EMBL" id="BAABFO010000010">
    <property type="protein sequence ID" value="GAA4332928.1"/>
    <property type="molecule type" value="Genomic_DNA"/>
</dbReference>
<gene>
    <name evidence="3" type="ORF">GCM10023144_23530</name>
</gene>
<evidence type="ECO:0000256" key="1">
    <source>
        <dbReference type="ARBA" id="ARBA00006987"/>
    </source>
</evidence>
<comment type="similarity">
    <text evidence="1">Belongs to the UPF0065 (bug) family.</text>
</comment>
<accession>A0ABP8H195</accession>
<feature type="signal peptide" evidence="2">
    <location>
        <begin position="1"/>
        <end position="20"/>
    </location>
</feature>
<dbReference type="Gene3D" id="3.40.190.150">
    <property type="entry name" value="Bordetella uptake gene, domain 1"/>
    <property type="match status" value="1"/>
</dbReference>
<dbReference type="Proteomes" id="UP001501671">
    <property type="component" value="Unassembled WGS sequence"/>
</dbReference>
<dbReference type="SUPFAM" id="SSF53850">
    <property type="entry name" value="Periplasmic binding protein-like II"/>
    <property type="match status" value="1"/>
</dbReference>
<evidence type="ECO:0000313" key="4">
    <source>
        <dbReference type="Proteomes" id="UP001501671"/>
    </source>
</evidence>
<sequence>MMKRALVFSAWMACAAAAHGQAYPSKPVRVVCPFPAGTSTDVIAREVAQILTKASGQTYFVENKPGAQGTIAADFVAHAPADGYTLLLGNNTTQAAAKALVKNIQYDPAKDFEPIARIGLIPQVLAVRPDLPVKTARELVDYGKAHPGKLRWGYANAANQIAGGALVRDAGLDAIPVPYKGVPQMLVDLAGGVIDFTVADPTNVIPMAKGGKLRPLAVTTADEIPLLPGVPSMSKTVKGFTLLAWFGLFAPRGLPADIRDTLSKQVVAGVADPAVQARMANVGVEPFAGDSGVLRDFVASETVKWTSLIAATGIQPE</sequence>
<protein>
    <submittedName>
        <fullName evidence="3">Tripartite tricarboxylate transporter substrate binding protein</fullName>
    </submittedName>
</protein>
<evidence type="ECO:0000256" key="2">
    <source>
        <dbReference type="SAM" id="SignalP"/>
    </source>
</evidence>
<dbReference type="CDD" id="cd07012">
    <property type="entry name" value="PBP2_Bug_TTT"/>
    <property type="match status" value="1"/>
</dbReference>
<name>A0ABP8H195_9BURK</name>
<keyword evidence="2" id="KW-0732">Signal</keyword>
<dbReference type="InterPro" id="IPR005064">
    <property type="entry name" value="BUG"/>
</dbReference>
<dbReference type="Pfam" id="PF03401">
    <property type="entry name" value="TctC"/>
    <property type="match status" value="1"/>
</dbReference>
<feature type="chain" id="PRO_5046689106" evidence="2">
    <location>
        <begin position="21"/>
        <end position="317"/>
    </location>
</feature>
<keyword evidence="4" id="KW-1185">Reference proteome</keyword>
<comment type="caution">
    <text evidence="3">The sequence shown here is derived from an EMBL/GenBank/DDBJ whole genome shotgun (WGS) entry which is preliminary data.</text>
</comment>
<evidence type="ECO:0000313" key="3">
    <source>
        <dbReference type="EMBL" id="GAA4332928.1"/>
    </source>
</evidence>
<dbReference type="PANTHER" id="PTHR42928">
    <property type="entry name" value="TRICARBOXYLATE-BINDING PROTEIN"/>
    <property type="match status" value="1"/>
</dbReference>
<proteinExistence type="inferred from homology"/>
<dbReference type="PANTHER" id="PTHR42928:SF5">
    <property type="entry name" value="BLR1237 PROTEIN"/>
    <property type="match status" value="1"/>
</dbReference>